<proteinExistence type="predicted"/>
<organism evidence="4 5">
    <name type="scientific">Corynebacterium humireducens NBRC 106098 = DSM 45392</name>
    <dbReference type="NCBI Taxonomy" id="1223515"/>
    <lineage>
        <taxon>Bacteria</taxon>
        <taxon>Bacillati</taxon>
        <taxon>Actinomycetota</taxon>
        <taxon>Actinomycetes</taxon>
        <taxon>Mycobacteriales</taxon>
        <taxon>Corynebacteriaceae</taxon>
        <taxon>Corynebacterium</taxon>
    </lineage>
</organism>
<dbReference type="EMBL" id="CP005286">
    <property type="protein sequence ID" value="AJE32298.1"/>
    <property type="molecule type" value="Genomic_DNA"/>
</dbReference>
<evidence type="ECO:0000259" key="3">
    <source>
        <dbReference type="Pfam" id="PF04024"/>
    </source>
</evidence>
<evidence type="ECO:0000313" key="4">
    <source>
        <dbReference type="EMBL" id="AJE32298.1"/>
    </source>
</evidence>
<dbReference type="RefSeq" id="WP_052437685.1">
    <property type="nucleotide sequence ID" value="NZ_BCSU01000004.1"/>
</dbReference>
<gene>
    <name evidence="4" type="ORF">B842_02225</name>
</gene>
<feature type="domain" description="Phage shock protein PspC N-terminal" evidence="3">
    <location>
        <begin position="29"/>
        <end position="76"/>
    </location>
</feature>
<keyword evidence="2" id="KW-1133">Transmembrane helix</keyword>
<dbReference type="STRING" id="1223515.B842_02225"/>
<dbReference type="AlphaFoldDB" id="A0A0B5D7Q9"/>
<evidence type="ECO:0000256" key="2">
    <source>
        <dbReference type="SAM" id="Phobius"/>
    </source>
</evidence>
<protein>
    <recommendedName>
        <fullName evidence="3">Phage shock protein PspC N-terminal domain-containing protein</fullName>
    </recommendedName>
</protein>
<feature type="transmembrane region" description="Helical" evidence="2">
    <location>
        <begin position="52"/>
        <end position="72"/>
    </location>
</feature>
<keyword evidence="5" id="KW-1185">Reference proteome</keyword>
<dbReference type="HOGENOM" id="CLU_030489_1_0_11"/>
<reference evidence="4 5" key="1">
    <citation type="submission" date="2013-04" db="EMBL/GenBank/DDBJ databases">
        <title>Complete genome sequence of Corynebacterium humireducens DSM 45392(T), isolated from a wastewater-fed microbial fuel cell.</title>
        <authorList>
            <person name="Ruckert C."/>
            <person name="Albersmeier A."/>
            <person name="Kalinowski J."/>
        </authorList>
    </citation>
    <scope>NUCLEOTIDE SEQUENCE [LARGE SCALE GENOMIC DNA]</scope>
    <source>
        <strain evidence="5">MFC-5</strain>
    </source>
</reference>
<dbReference type="InterPro" id="IPR007168">
    <property type="entry name" value="Phageshock_PspC_N"/>
</dbReference>
<keyword evidence="2" id="KW-0812">Transmembrane</keyword>
<keyword evidence="2" id="KW-0472">Membrane</keyword>
<dbReference type="Pfam" id="PF04024">
    <property type="entry name" value="PspC"/>
    <property type="match status" value="1"/>
</dbReference>
<feature type="transmembrane region" description="Helical" evidence="2">
    <location>
        <begin position="128"/>
        <end position="145"/>
    </location>
</feature>
<dbReference type="Proteomes" id="UP000031524">
    <property type="component" value="Chromosome"/>
</dbReference>
<feature type="region of interest" description="Disordered" evidence="1">
    <location>
        <begin position="1"/>
        <end position="26"/>
    </location>
</feature>
<evidence type="ECO:0000313" key="5">
    <source>
        <dbReference type="Proteomes" id="UP000031524"/>
    </source>
</evidence>
<accession>A0A0B5D7Q9</accession>
<sequence>MSTQTSFTDTFREMWETRPPRIPSEQGGNAKIAGVCEGIGVRYQVDPTVVRVLFVVGFFLGGGLPAYLLAWMTMPRYGLALSPAEAVIRRKEELGPPDRKERSTGWWLMFFFVITSGLFTAGDGRGSIGLLGIALLIVAWWFLHAHQPQPPAGLLADAPVRTMPEPVDLSMYTPAEGADTPPGRATPPSWDPLGAAPFAWDLPDPGPAPQPTPRKPRVWPWVALGVVGALGVMSALATMFGIGVVKDEPFGTLEYAPTSEAELPLTYDGGVGDTVVDLRGLPELIDPHHVLVSGGVGPLNVHLPKLVPVQLSCDDGLGDSNCSPGLYNPEADGETLYLTVSGGIGPVRVTAPQAAAPQAPAAPQD</sequence>
<feature type="transmembrane region" description="Helical" evidence="2">
    <location>
        <begin position="218"/>
        <end position="245"/>
    </location>
</feature>
<feature type="compositionally biased region" description="Basic and acidic residues" evidence="1">
    <location>
        <begin position="10"/>
        <end position="19"/>
    </location>
</feature>
<dbReference type="KEGG" id="chm:B842_02225"/>
<feature type="transmembrane region" description="Helical" evidence="2">
    <location>
        <begin position="104"/>
        <end position="121"/>
    </location>
</feature>
<evidence type="ECO:0000256" key="1">
    <source>
        <dbReference type="SAM" id="MobiDB-lite"/>
    </source>
</evidence>
<name>A0A0B5D7Q9_9CORY</name>